<keyword evidence="1" id="KW-0812">Transmembrane</keyword>
<feature type="transmembrane region" description="Helical" evidence="1">
    <location>
        <begin position="88"/>
        <end position="104"/>
    </location>
</feature>
<protein>
    <recommendedName>
        <fullName evidence="4">Integral membrane protein</fullName>
    </recommendedName>
</protein>
<evidence type="ECO:0008006" key="4">
    <source>
        <dbReference type="Google" id="ProtNLM"/>
    </source>
</evidence>
<reference evidence="3" key="1">
    <citation type="journal article" date="2019" name="Int. J. Syst. Evol. Microbiol.">
        <title>The Global Catalogue of Microorganisms (GCM) 10K type strain sequencing project: providing services to taxonomists for standard genome sequencing and annotation.</title>
        <authorList>
            <consortium name="The Broad Institute Genomics Platform"/>
            <consortium name="The Broad Institute Genome Sequencing Center for Infectious Disease"/>
            <person name="Wu L."/>
            <person name="Ma J."/>
        </authorList>
    </citation>
    <scope>NUCLEOTIDE SEQUENCE [LARGE SCALE GENOMIC DNA]</scope>
    <source>
        <strain evidence="3">JCM 17441</strain>
    </source>
</reference>
<keyword evidence="1" id="KW-1133">Transmembrane helix</keyword>
<evidence type="ECO:0000313" key="3">
    <source>
        <dbReference type="Proteomes" id="UP001500620"/>
    </source>
</evidence>
<comment type="caution">
    <text evidence="2">The sequence shown here is derived from an EMBL/GenBank/DDBJ whole genome shotgun (WGS) entry which is preliminary data.</text>
</comment>
<evidence type="ECO:0000256" key="1">
    <source>
        <dbReference type="SAM" id="Phobius"/>
    </source>
</evidence>
<dbReference type="Proteomes" id="UP001500620">
    <property type="component" value="Unassembled WGS sequence"/>
</dbReference>
<accession>A0ABP8DU19</accession>
<keyword evidence="3" id="KW-1185">Reference proteome</keyword>
<proteinExistence type="predicted"/>
<gene>
    <name evidence="2" type="ORF">GCM10022255_106040</name>
</gene>
<sequence>MPIRRALFSLAALTATVAVLVLLYHQFARDRAAWPGLVLSGALLVWWFIRPWPARDAAGVAWIARGLVLAAAAAYYGMAGLDRPRLDPVLAAFAAALIAAGVLQRPDPGFPRGRRLVATIAYLVAALAGRYLGYWLALALFWVPARALGLLRDWWAANWLVFPVAALVWLLWAIVIGLGLGVLQSYEVRRRRVTHGQSYTYGSAPPLMGTGSYSYTTHTNTYEQSEEEELTRPPLGTGLVPLVQVRWVAGGWTSSTSSHGGWGSAMSTTYADGHWRVRAFHFPPVYLPIWLNRLVQAGSSRRGRATGEQDPDI</sequence>
<feature type="transmembrane region" description="Helical" evidence="1">
    <location>
        <begin position="155"/>
        <end position="183"/>
    </location>
</feature>
<feature type="transmembrane region" description="Helical" evidence="1">
    <location>
        <begin position="56"/>
        <end position="76"/>
    </location>
</feature>
<name>A0ABP8DU19_9ACTN</name>
<keyword evidence="1" id="KW-0472">Membrane</keyword>
<organism evidence="2 3">
    <name type="scientific">Dactylosporangium darangshiense</name>
    <dbReference type="NCBI Taxonomy" id="579108"/>
    <lineage>
        <taxon>Bacteria</taxon>
        <taxon>Bacillati</taxon>
        <taxon>Actinomycetota</taxon>
        <taxon>Actinomycetes</taxon>
        <taxon>Micromonosporales</taxon>
        <taxon>Micromonosporaceae</taxon>
        <taxon>Dactylosporangium</taxon>
    </lineage>
</organism>
<feature type="transmembrane region" description="Helical" evidence="1">
    <location>
        <begin position="7"/>
        <end position="26"/>
    </location>
</feature>
<feature type="transmembrane region" description="Helical" evidence="1">
    <location>
        <begin position="32"/>
        <end position="49"/>
    </location>
</feature>
<feature type="transmembrane region" description="Helical" evidence="1">
    <location>
        <begin position="116"/>
        <end position="143"/>
    </location>
</feature>
<evidence type="ECO:0000313" key="2">
    <source>
        <dbReference type="EMBL" id="GAA4263244.1"/>
    </source>
</evidence>
<dbReference type="EMBL" id="BAABAT010000064">
    <property type="protein sequence ID" value="GAA4263244.1"/>
    <property type="molecule type" value="Genomic_DNA"/>
</dbReference>